<organism evidence="3 4">
    <name type="scientific">Desmophyllum pertusum</name>
    <dbReference type="NCBI Taxonomy" id="174260"/>
    <lineage>
        <taxon>Eukaryota</taxon>
        <taxon>Metazoa</taxon>
        <taxon>Cnidaria</taxon>
        <taxon>Anthozoa</taxon>
        <taxon>Hexacorallia</taxon>
        <taxon>Scleractinia</taxon>
        <taxon>Caryophylliina</taxon>
        <taxon>Caryophylliidae</taxon>
        <taxon>Desmophyllum</taxon>
    </lineage>
</organism>
<evidence type="ECO:0000313" key="3">
    <source>
        <dbReference type="EMBL" id="KAJ7392658.1"/>
    </source>
</evidence>
<dbReference type="OrthoDB" id="10265211at2759"/>
<accession>A0A9X0A3B4</accession>
<dbReference type="CDD" id="cd20704">
    <property type="entry name" value="Orc3"/>
    <property type="match status" value="1"/>
</dbReference>
<protein>
    <submittedName>
        <fullName evidence="3">Origin recognition complex subunit 3</fullName>
    </submittedName>
</protein>
<gene>
    <name evidence="3" type="primary">ORC3_2</name>
    <name evidence="3" type="ORF">OS493_010309</name>
</gene>
<evidence type="ECO:0000259" key="2">
    <source>
        <dbReference type="Pfam" id="PF19675"/>
    </source>
</evidence>
<dbReference type="InterPro" id="IPR045667">
    <property type="entry name" value="ORC3_N"/>
</dbReference>
<dbReference type="EMBL" id="MU825400">
    <property type="protein sequence ID" value="KAJ7392658.1"/>
    <property type="molecule type" value="Genomic_DNA"/>
</dbReference>
<evidence type="ECO:0000313" key="4">
    <source>
        <dbReference type="Proteomes" id="UP001163046"/>
    </source>
</evidence>
<feature type="domain" description="Origin recognition complex subunit 3 N-terminal" evidence="1">
    <location>
        <begin position="4"/>
        <end position="354"/>
    </location>
</feature>
<dbReference type="GO" id="GO:0005664">
    <property type="term" value="C:nuclear origin of replication recognition complex"/>
    <property type="evidence" value="ECO:0007669"/>
    <property type="project" value="InterPro"/>
</dbReference>
<sequence length="446" mass="51116">MADETSSVSKGCFLIKKSVAHSPRKRGAEDFFPEVIGESTAHRKLRYTNYKECWGSIKCEIEGLQSQMNSKIFSDLLEFIKGAHKVKSSETESKTTVIQEIPTAALITGVNMPDHDVIFSQLATELNSHVTPFVALLRSKDCAATHLEVNFLIFSYEGNNENVISQFIGHVVQDEDDPCPSEQAKKISSFTMPVLCHWYKKMTTYGDSKRRRSTKHSQYSDRPPLVVIFEDFEGFLPAVVQNFVMICSQYLSDLPLVLVFGIATAVRTIHRVLPHAVSGVLSIERFQSHPSHICVLEIISKVLMTAKFPFKLGARVFKFLYENFLFHDFSLQNFARGLQFCLMEHYFESPLSVLCCVSPEDREGFLDKMSHKQVEMFRKTLSFRRYVEGEPPSKQPQLLLDDSFTKDVIAELLEDLDMYHWCFFQSYSVFMCSPAIYHDILLERRL</sequence>
<reference evidence="3" key="1">
    <citation type="submission" date="2023-01" db="EMBL/GenBank/DDBJ databases">
        <title>Genome assembly of the deep-sea coral Lophelia pertusa.</title>
        <authorList>
            <person name="Herrera S."/>
            <person name="Cordes E."/>
        </authorList>
    </citation>
    <scope>NUCLEOTIDE SEQUENCE</scope>
    <source>
        <strain evidence="3">USNM1676648</strain>
        <tissue evidence="3">Polyp</tissue>
    </source>
</reference>
<dbReference type="GO" id="GO:0031261">
    <property type="term" value="C:DNA replication preinitiation complex"/>
    <property type="evidence" value="ECO:0007669"/>
    <property type="project" value="TreeGrafter"/>
</dbReference>
<feature type="domain" description="Origin recognition complex subunit 3 insertion" evidence="2">
    <location>
        <begin position="368"/>
        <end position="425"/>
    </location>
</feature>
<dbReference type="GO" id="GO:0006270">
    <property type="term" value="P:DNA replication initiation"/>
    <property type="evidence" value="ECO:0007669"/>
    <property type="project" value="TreeGrafter"/>
</dbReference>
<evidence type="ECO:0000259" key="1">
    <source>
        <dbReference type="Pfam" id="PF07034"/>
    </source>
</evidence>
<comment type="caution">
    <text evidence="3">The sequence shown here is derived from an EMBL/GenBank/DDBJ whole genome shotgun (WGS) entry which is preliminary data.</text>
</comment>
<dbReference type="GO" id="GO:0003688">
    <property type="term" value="F:DNA replication origin binding"/>
    <property type="evidence" value="ECO:0007669"/>
    <property type="project" value="TreeGrafter"/>
</dbReference>
<proteinExistence type="predicted"/>
<dbReference type="Proteomes" id="UP001163046">
    <property type="component" value="Unassembled WGS sequence"/>
</dbReference>
<dbReference type="AlphaFoldDB" id="A0A9X0A3B4"/>
<dbReference type="GO" id="GO:0005656">
    <property type="term" value="C:nuclear pre-replicative complex"/>
    <property type="evidence" value="ECO:0007669"/>
    <property type="project" value="TreeGrafter"/>
</dbReference>
<dbReference type="InterPro" id="IPR045663">
    <property type="entry name" value="ORC3_ins"/>
</dbReference>
<keyword evidence="4" id="KW-1185">Reference proteome</keyword>
<dbReference type="InterPro" id="IPR020795">
    <property type="entry name" value="ORC3"/>
</dbReference>
<dbReference type="PANTHER" id="PTHR12748">
    <property type="entry name" value="ORIGIN RECOGNITION COMPLEX SUBUNIT 3"/>
    <property type="match status" value="1"/>
</dbReference>
<dbReference type="PANTHER" id="PTHR12748:SF0">
    <property type="entry name" value="ORIGIN RECOGNITION COMPLEX SUBUNIT 3"/>
    <property type="match status" value="1"/>
</dbReference>
<name>A0A9X0A3B4_9CNID</name>
<dbReference type="Pfam" id="PF07034">
    <property type="entry name" value="ORC3_N"/>
    <property type="match status" value="1"/>
</dbReference>
<dbReference type="Pfam" id="PF19675">
    <property type="entry name" value="ORC3_ins"/>
    <property type="match status" value="1"/>
</dbReference>